<evidence type="ECO:0000256" key="11">
    <source>
        <dbReference type="ARBA" id="ARBA00053596"/>
    </source>
</evidence>
<dbReference type="PANTHER" id="PTHR13989">
    <property type="entry name" value="REPLICATION PROTEIN A-RELATED"/>
    <property type="match status" value="1"/>
</dbReference>
<dbReference type="EMBL" id="DYDO01000012">
    <property type="protein sequence ID" value="DBA15087.1"/>
    <property type="molecule type" value="Genomic_DNA"/>
</dbReference>
<evidence type="ECO:0000256" key="12">
    <source>
        <dbReference type="ARBA" id="ARBA00062855"/>
    </source>
</evidence>
<dbReference type="Pfam" id="PF09170">
    <property type="entry name" value="STN1_2"/>
    <property type="match status" value="1"/>
</dbReference>
<dbReference type="InterPro" id="IPR014647">
    <property type="entry name" value="Stn1"/>
</dbReference>
<feature type="domain" description="Stn1 C-terminal" evidence="13">
    <location>
        <begin position="172"/>
        <end position="332"/>
    </location>
</feature>
<organism evidence="14 15">
    <name type="scientific">Pyxicephalus adspersus</name>
    <name type="common">African bullfrog</name>
    <dbReference type="NCBI Taxonomy" id="30357"/>
    <lineage>
        <taxon>Eukaryota</taxon>
        <taxon>Metazoa</taxon>
        <taxon>Chordata</taxon>
        <taxon>Craniata</taxon>
        <taxon>Vertebrata</taxon>
        <taxon>Euteleostomi</taxon>
        <taxon>Amphibia</taxon>
        <taxon>Batrachia</taxon>
        <taxon>Anura</taxon>
        <taxon>Neobatrachia</taxon>
        <taxon>Ranoidea</taxon>
        <taxon>Pyxicephalidae</taxon>
        <taxon>Pyxicephalinae</taxon>
        <taxon>Pyxicephalus</taxon>
    </lineage>
</organism>
<evidence type="ECO:0000256" key="10">
    <source>
        <dbReference type="ARBA" id="ARBA00030852"/>
    </source>
</evidence>
<sequence length="332" mass="38385">MEEPPALLWGLDPVFLVYARLYIKDILELKQSNQVPGVFFYKDHPIKQVDILGTVVCVREKDAFYSYGDIHGSTSGANDLDGLMQELRKQESQKAKMEIGDVIRVRGYIKIFRMQKEVVASVFYKVDDPTLDMQITRMLELPYLYKNVYDKPFTLPMQSQDYSNQTTLQRSSLIALLSEKIMAFVKENKVYNFYQQELESVPSLAASATNPHDSRECGSNVTSNPREIHNVFKEAILMLLERGIVYYKGQNKDVYYVTDNDKELHNLTLNVIKKDCKRQKHAEKGCHFLYVLNCVQQDFGSFINGAILQRVIDTLERNSDIVSTMEKYYTVF</sequence>
<dbReference type="InterPro" id="IPR036388">
    <property type="entry name" value="WH-like_DNA-bd_sf"/>
</dbReference>
<evidence type="ECO:0000256" key="2">
    <source>
        <dbReference type="ARBA" id="ARBA00004574"/>
    </source>
</evidence>
<comment type="function">
    <text evidence="11">Component of the CST complex proposed to act as a specialized replication factor promoting DNA replication under conditions of replication stress or natural replication barriers such as the telomere duplex. The CST complex binds single-stranded DNA with high affinity in a sequence-independent manner, while isolated subunits bind DNA with low affinity by themselves. Initially the CST complex has been proposed to protect telomeres from DNA degradation. However, the CST complex has been shown to be involved in several aspects of telomere replication.</text>
</comment>
<keyword evidence="15" id="KW-1185">Reference proteome</keyword>
<comment type="subcellular location">
    <subcellularLocation>
        <location evidence="2">Chromosome</location>
        <location evidence="2">Telomere</location>
    </subcellularLocation>
    <subcellularLocation>
        <location evidence="1">Nucleus</location>
    </subcellularLocation>
</comment>
<dbReference type="PANTHER" id="PTHR13989:SF33">
    <property type="entry name" value="CST COMPLEX SUBUNIT STN1"/>
    <property type="match status" value="1"/>
</dbReference>
<protein>
    <recommendedName>
        <fullName evidence="4">CST complex subunit STN1</fullName>
    </recommendedName>
    <alternativeName>
        <fullName evidence="10">Oligonucleotide/oligosaccharide-binding fold-containing protein 1</fullName>
    </alternativeName>
    <alternativeName>
        <fullName evidence="9">Suppressor of cdc thirteen homolog</fullName>
    </alternativeName>
</protein>
<evidence type="ECO:0000256" key="9">
    <source>
        <dbReference type="ARBA" id="ARBA00030039"/>
    </source>
</evidence>
<comment type="similarity">
    <text evidence="3">Belongs to the CTC1 family.</text>
</comment>
<comment type="subunit">
    <text evidence="12">Component of the CST complex.</text>
</comment>
<dbReference type="InterPro" id="IPR012340">
    <property type="entry name" value="NA-bd_OB-fold"/>
</dbReference>
<dbReference type="Gene3D" id="1.10.10.980">
    <property type="entry name" value="CST, Suppressor of Cdc13 homolog, complex subunit STN1, N-terminal domain"/>
    <property type="match status" value="1"/>
</dbReference>
<gene>
    <name evidence="14" type="ORF">GDO54_004344</name>
</gene>
<dbReference type="InterPro" id="IPR036390">
    <property type="entry name" value="WH_DNA-bd_sf"/>
</dbReference>
<evidence type="ECO:0000313" key="15">
    <source>
        <dbReference type="Proteomes" id="UP001181693"/>
    </source>
</evidence>
<dbReference type="Gene3D" id="1.10.10.10">
    <property type="entry name" value="Winged helix-like DNA-binding domain superfamily/Winged helix DNA-binding domain"/>
    <property type="match status" value="1"/>
</dbReference>
<evidence type="ECO:0000259" key="13">
    <source>
        <dbReference type="Pfam" id="PF09170"/>
    </source>
</evidence>
<keyword evidence="5" id="KW-0158">Chromosome</keyword>
<reference evidence="14" key="1">
    <citation type="thesis" date="2020" institute="ProQuest LLC" country="789 East Eisenhower Parkway, Ann Arbor, MI, USA">
        <title>Comparative Genomics and Chromosome Evolution.</title>
        <authorList>
            <person name="Mudd A.B."/>
        </authorList>
    </citation>
    <scope>NUCLEOTIDE SEQUENCE</scope>
    <source>
        <strain evidence="14">1538</strain>
        <tissue evidence="14">Blood</tissue>
    </source>
</reference>
<evidence type="ECO:0000256" key="8">
    <source>
        <dbReference type="ARBA" id="ARBA00023242"/>
    </source>
</evidence>
<proteinExistence type="inferred from homology"/>
<dbReference type="PIRSF" id="PIRSF036950">
    <property type="entry name" value="UCP036950"/>
    <property type="match status" value="1"/>
</dbReference>
<dbReference type="GO" id="GO:0043047">
    <property type="term" value="F:single-stranded telomeric DNA binding"/>
    <property type="evidence" value="ECO:0007669"/>
    <property type="project" value="InterPro"/>
</dbReference>
<dbReference type="InterPro" id="IPR040260">
    <property type="entry name" value="RFA2-like"/>
</dbReference>
<name>A0AAV2ZMX8_PYXAD</name>
<evidence type="ECO:0000256" key="6">
    <source>
        <dbReference type="ARBA" id="ARBA00022895"/>
    </source>
</evidence>
<dbReference type="GO" id="GO:0016233">
    <property type="term" value="P:telomere capping"/>
    <property type="evidence" value="ECO:0007669"/>
    <property type="project" value="InterPro"/>
</dbReference>
<dbReference type="GO" id="GO:1990879">
    <property type="term" value="C:CST complex"/>
    <property type="evidence" value="ECO:0007669"/>
    <property type="project" value="InterPro"/>
</dbReference>
<keyword evidence="8" id="KW-0539">Nucleus</keyword>
<comment type="caution">
    <text evidence="14">The sequence shown here is derived from an EMBL/GenBank/DDBJ whole genome shotgun (WGS) entry which is preliminary data.</text>
</comment>
<dbReference type="Gene3D" id="2.40.50.140">
    <property type="entry name" value="Nucleic acid-binding proteins"/>
    <property type="match status" value="2"/>
</dbReference>
<dbReference type="FunFam" id="2.40.50.140:FF:000920">
    <property type="match status" value="1"/>
</dbReference>
<keyword evidence="6" id="KW-0779">Telomere</keyword>
<dbReference type="SUPFAM" id="SSF50249">
    <property type="entry name" value="Nucleic acid-binding proteins"/>
    <property type="match status" value="1"/>
</dbReference>
<evidence type="ECO:0000256" key="1">
    <source>
        <dbReference type="ARBA" id="ARBA00004123"/>
    </source>
</evidence>
<dbReference type="FunFam" id="1.10.10.10:FF:000275">
    <property type="entry name" value="CST complex subunit STN1"/>
    <property type="match status" value="1"/>
</dbReference>
<evidence type="ECO:0000313" key="14">
    <source>
        <dbReference type="EMBL" id="DBA15087.1"/>
    </source>
</evidence>
<dbReference type="InterPro" id="IPR042082">
    <property type="entry name" value="CST_Stn1_wHTH1_sf"/>
</dbReference>
<accession>A0AAV2ZMX8</accession>
<dbReference type="Proteomes" id="UP001181693">
    <property type="component" value="Unassembled WGS sequence"/>
</dbReference>
<evidence type="ECO:0000256" key="4">
    <source>
        <dbReference type="ARBA" id="ARBA00017411"/>
    </source>
</evidence>
<evidence type="ECO:0000256" key="7">
    <source>
        <dbReference type="ARBA" id="ARBA00023125"/>
    </source>
</evidence>
<dbReference type="InterPro" id="IPR015253">
    <property type="entry name" value="CST_STN1_C"/>
</dbReference>
<dbReference type="AlphaFoldDB" id="A0AAV2ZMX8"/>
<evidence type="ECO:0000256" key="3">
    <source>
        <dbReference type="ARBA" id="ARBA00006332"/>
    </source>
</evidence>
<evidence type="ECO:0000256" key="5">
    <source>
        <dbReference type="ARBA" id="ARBA00022454"/>
    </source>
</evidence>
<keyword evidence="7" id="KW-0238">DNA-binding</keyword>
<dbReference type="SUPFAM" id="SSF46785">
    <property type="entry name" value="Winged helix' DNA-binding domain"/>
    <property type="match status" value="1"/>
</dbReference>